<comment type="similarity">
    <text evidence="2">Belongs to the chromate ion transporter (CHR) (TC 2.A.51) family.</text>
</comment>
<evidence type="ECO:0000256" key="4">
    <source>
        <dbReference type="ARBA" id="ARBA00022692"/>
    </source>
</evidence>
<keyword evidence="5 7" id="KW-1133">Transmembrane helix</keyword>
<keyword evidence="3" id="KW-1003">Cell membrane</keyword>
<dbReference type="KEGG" id="plig:NAG76_21790"/>
<evidence type="ECO:0000256" key="2">
    <source>
        <dbReference type="ARBA" id="ARBA00005262"/>
    </source>
</evidence>
<dbReference type="Pfam" id="PF02417">
    <property type="entry name" value="Chromate_transp"/>
    <property type="match status" value="1"/>
</dbReference>
<evidence type="ECO:0000256" key="6">
    <source>
        <dbReference type="ARBA" id="ARBA00023136"/>
    </source>
</evidence>
<feature type="transmembrane region" description="Helical" evidence="7">
    <location>
        <begin position="125"/>
        <end position="145"/>
    </location>
</feature>
<dbReference type="InterPro" id="IPR003370">
    <property type="entry name" value="Chromate_transpt"/>
</dbReference>
<comment type="subcellular location">
    <subcellularLocation>
        <location evidence="1">Cell membrane</location>
        <topology evidence="1">Multi-pass membrane protein</topology>
    </subcellularLocation>
</comment>
<feature type="transmembrane region" description="Helical" evidence="7">
    <location>
        <begin position="152"/>
        <end position="171"/>
    </location>
</feature>
<feature type="transmembrane region" description="Helical" evidence="7">
    <location>
        <begin position="21"/>
        <end position="43"/>
    </location>
</feature>
<evidence type="ECO:0000256" key="3">
    <source>
        <dbReference type="ARBA" id="ARBA00022475"/>
    </source>
</evidence>
<evidence type="ECO:0000313" key="9">
    <source>
        <dbReference type="Proteomes" id="UP001056756"/>
    </source>
</evidence>
<organism evidence="8 9">
    <name type="scientific">Candidatus Pristimantibacillus lignocellulolyticus</name>
    <dbReference type="NCBI Taxonomy" id="2994561"/>
    <lineage>
        <taxon>Bacteria</taxon>
        <taxon>Bacillati</taxon>
        <taxon>Bacillota</taxon>
        <taxon>Bacilli</taxon>
        <taxon>Bacillales</taxon>
        <taxon>Paenibacillaceae</taxon>
        <taxon>Candidatus Pristimantibacillus</taxon>
    </lineage>
</organism>
<dbReference type="Proteomes" id="UP001056756">
    <property type="component" value="Chromosome"/>
</dbReference>
<dbReference type="PANTHER" id="PTHR43663">
    <property type="entry name" value="CHROMATE TRANSPORT PROTEIN-RELATED"/>
    <property type="match status" value="1"/>
</dbReference>
<dbReference type="GO" id="GO:0005886">
    <property type="term" value="C:plasma membrane"/>
    <property type="evidence" value="ECO:0007669"/>
    <property type="project" value="UniProtKB-SubCell"/>
</dbReference>
<dbReference type="PANTHER" id="PTHR43663:SF2">
    <property type="entry name" value="CHROMATE TRANSPORT PROTEIN-RELATED"/>
    <property type="match status" value="1"/>
</dbReference>
<feature type="transmembrane region" description="Helical" evidence="7">
    <location>
        <begin position="63"/>
        <end position="84"/>
    </location>
</feature>
<evidence type="ECO:0000256" key="1">
    <source>
        <dbReference type="ARBA" id="ARBA00004651"/>
    </source>
</evidence>
<dbReference type="EMBL" id="CP097899">
    <property type="protein sequence ID" value="URN94419.1"/>
    <property type="molecule type" value="Genomic_DNA"/>
</dbReference>
<evidence type="ECO:0000313" key="8">
    <source>
        <dbReference type="EMBL" id="URN94419.1"/>
    </source>
</evidence>
<proteinExistence type="inferred from homology"/>
<evidence type="ECO:0000256" key="5">
    <source>
        <dbReference type="ARBA" id="ARBA00022989"/>
    </source>
</evidence>
<dbReference type="GO" id="GO:0015109">
    <property type="term" value="F:chromate transmembrane transporter activity"/>
    <property type="evidence" value="ECO:0007669"/>
    <property type="project" value="InterPro"/>
</dbReference>
<reference evidence="8" key="1">
    <citation type="submission" date="2022-05" db="EMBL/GenBank/DDBJ databases">
        <title>Novel bacterial taxa in a minimal lignocellulolytic consortium and its capacity to transform plastics disclosed by genome-resolved metagenomics.</title>
        <authorList>
            <person name="Rodriguez C.A.D."/>
            <person name="Diaz-Garcia L."/>
            <person name="Herrera K."/>
            <person name="Tarazona N.A."/>
            <person name="Sproer C."/>
            <person name="Overmann J."/>
            <person name="Jimenez D.J."/>
        </authorList>
    </citation>
    <scope>NUCLEOTIDE SEQUENCE</scope>
    <source>
        <strain evidence="8">MAG5</strain>
    </source>
</reference>
<keyword evidence="6 7" id="KW-0472">Membrane</keyword>
<feature type="transmembrane region" description="Helical" evidence="7">
    <location>
        <begin position="91"/>
        <end position="119"/>
    </location>
</feature>
<protein>
    <submittedName>
        <fullName evidence="8">Chromate transporter</fullName>
    </submittedName>
</protein>
<dbReference type="AlphaFoldDB" id="A0A9J6ZE37"/>
<gene>
    <name evidence="8" type="ORF">NAG76_21790</name>
</gene>
<dbReference type="InterPro" id="IPR052518">
    <property type="entry name" value="CHR_Transporter"/>
</dbReference>
<evidence type="ECO:0000256" key="7">
    <source>
        <dbReference type="SAM" id="Phobius"/>
    </source>
</evidence>
<keyword evidence="4 7" id="KW-0812">Transmembrane</keyword>
<accession>A0A9J6ZE37</accession>
<name>A0A9J6ZE37_9BACL</name>
<sequence>MSKFPTNLESNQDKVSRNKQLLLIFWTFLKISPVSFGGGYSLIPSIEKEVVEKQKWMSMKEIGDVFAVAQSAPGAIAINSAIFIGYRLNGFLGAIVALLGTLLPTFIIMLVLSIFFLSIQEAPKIQAAFLSIRTTIVALIVYAALKMGKESIIDFTSTILVAGTIFTLYFFSSIVHPIIIIIACGCIGIIVKFAKHKWLSSTNTNKLDTIPENQYYDYMI</sequence>
<feature type="transmembrane region" description="Helical" evidence="7">
    <location>
        <begin position="177"/>
        <end position="194"/>
    </location>
</feature>